<keyword evidence="2" id="KW-0238">DNA-binding</keyword>
<dbReference type="Gene3D" id="3.40.50.880">
    <property type="match status" value="1"/>
</dbReference>
<organism evidence="5 6">
    <name type="scientific">Leucothrix arctica</name>
    <dbReference type="NCBI Taxonomy" id="1481894"/>
    <lineage>
        <taxon>Bacteria</taxon>
        <taxon>Pseudomonadati</taxon>
        <taxon>Pseudomonadota</taxon>
        <taxon>Gammaproteobacteria</taxon>
        <taxon>Thiotrichales</taxon>
        <taxon>Thiotrichaceae</taxon>
        <taxon>Leucothrix</taxon>
    </lineage>
</organism>
<dbReference type="EMBL" id="QGKL01000030">
    <property type="protein sequence ID" value="PWQ96034.1"/>
    <property type="molecule type" value="Genomic_DNA"/>
</dbReference>
<reference evidence="5 6" key="1">
    <citation type="submission" date="2018-05" db="EMBL/GenBank/DDBJ databases">
        <title>Leucothrix arctica sp. nov., isolated from Arctic seawater.</title>
        <authorList>
            <person name="Choi A."/>
            <person name="Baek K."/>
        </authorList>
    </citation>
    <scope>NUCLEOTIDE SEQUENCE [LARGE SCALE GENOMIC DNA]</scope>
    <source>
        <strain evidence="5 6">IMCC9719</strain>
    </source>
</reference>
<name>A0A317CBM7_9GAMM</name>
<dbReference type="Gene3D" id="1.10.10.60">
    <property type="entry name" value="Homeodomain-like"/>
    <property type="match status" value="1"/>
</dbReference>
<comment type="caution">
    <text evidence="5">The sequence shown here is derived from an EMBL/GenBank/DDBJ whole genome shotgun (WGS) entry which is preliminary data.</text>
</comment>
<evidence type="ECO:0000313" key="5">
    <source>
        <dbReference type="EMBL" id="PWQ96034.1"/>
    </source>
</evidence>
<protein>
    <recommendedName>
        <fullName evidence="4">HTH araC/xylS-type domain-containing protein</fullName>
    </recommendedName>
</protein>
<evidence type="ECO:0000259" key="4">
    <source>
        <dbReference type="PROSITE" id="PS01124"/>
    </source>
</evidence>
<evidence type="ECO:0000256" key="2">
    <source>
        <dbReference type="ARBA" id="ARBA00023125"/>
    </source>
</evidence>
<dbReference type="InterPro" id="IPR009057">
    <property type="entry name" value="Homeodomain-like_sf"/>
</dbReference>
<dbReference type="PROSITE" id="PS01124">
    <property type="entry name" value="HTH_ARAC_FAMILY_2"/>
    <property type="match status" value="1"/>
</dbReference>
<dbReference type="InterPro" id="IPR029062">
    <property type="entry name" value="Class_I_gatase-like"/>
</dbReference>
<dbReference type="SUPFAM" id="SSF52317">
    <property type="entry name" value="Class I glutamine amidotransferase-like"/>
    <property type="match status" value="1"/>
</dbReference>
<evidence type="ECO:0000256" key="3">
    <source>
        <dbReference type="ARBA" id="ARBA00023163"/>
    </source>
</evidence>
<evidence type="ECO:0000256" key="1">
    <source>
        <dbReference type="ARBA" id="ARBA00023015"/>
    </source>
</evidence>
<dbReference type="PANTHER" id="PTHR46796">
    <property type="entry name" value="HTH-TYPE TRANSCRIPTIONAL ACTIVATOR RHAS-RELATED"/>
    <property type="match status" value="1"/>
</dbReference>
<dbReference type="GO" id="GO:0003700">
    <property type="term" value="F:DNA-binding transcription factor activity"/>
    <property type="evidence" value="ECO:0007669"/>
    <property type="project" value="InterPro"/>
</dbReference>
<dbReference type="PRINTS" id="PR00032">
    <property type="entry name" value="HTHARAC"/>
</dbReference>
<dbReference type="AlphaFoldDB" id="A0A317CBM7"/>
<dbReference type="InterPro" id="IPR020449">
    <property type="entry name" value="Tscrpt_reg_AraC-type_HTH"/>
</dbReference>
<keyword evidence="3" id="KW-0804">Transcription</keyword>
<dbReference type="InterPro" id="IPR018060">
    <property type="entry name" value="HTH_AraC"/>
</dbReference>
<keyword evidence="1" id="KW-0805">Transcription regulation</keyword>
<dbReference type="InterPro" id="IPR050204">
    <property type="entry name" value="AraC_XylS_family_regulators"/>
</dbReference>
<dbReference type="InterPro" id="IPR018062">
    <property type="entry name" value="HTH_AraC-typ_CS"/>
</dbReference>
<keyword evidence="6" id="KW-1185">Reference proteome</keyword>
<proteinExistence type="predicted"/>
<dbReference type="PROSITE" id="PS00041">
    <property type="entry name" value="HTH_ARAC_FAMILY_1"/>
    <property type="match status" value="1"/>
</dbReference>
<gene>
    <name evidence="5" type="ORF">DKT75_10675</name>
</gene>
<dbReference type="PANTHER" id="PTHR46796:SF13">
    <property type="entry name" value="HTH-TYPE TRANSCRIPTIONAL ACTIVATOR RHAS"/>
    <property type="match status" value="1"/>
</dbReference>
<dbReference type="SUPFAM" id="SSF46689">
    <property type="entry name" value="Homeodomain-like"/>
    <property type="match status" value="2"/>
</dbReference>
<evidence type="ECO:0000313" key="6">
    <source>
        <dbReference type="Proteomes" id="UP000245506"/>
    </source>
</evidence>
<accession>A0A317CBM7</accession>
<dbReference type="SMART" id="SM00342">
    <property type="entry name" value="HTH_ARAC"/>
    <property type="match status" value="1"/>
</dbReference>
<dbReference type="Pfam" id="PF12833">
    <property type="entry name" value="HTH_18"/>
    <property type="match status" value="1"/>
</dbReference>
<dbReference type="GO" id="GO:0043565">
    <property type="term" value="F:sequence-specific DNA binding"/>
    <property type="evidence" value="ECO:0007669"/>
    <property type="project" value="InterPro"/>
</dbReference>
<feature type="domain" description="HTH araC/xylS-type" evidence="4">
    <location>
        <begin position="236"/>
        <end position="334"/>
    </location>
</feature>
<sequence length="338" mass="37978">MLYAPYIISENRTFLVLVIMKIINVIVLVEPDFVPTELSLVQDVFRIANRLSQTFTFSIQHCTSSTNEMVEGLGGLLVKAKSVTSVSTEVPDHFIVLGGPGLQNKHNFEKPRAWIRHFERKGCRVVLLSDAALEWKRHNPDDRDVTTHWEDQQWMRDTHQVGRTTLPLYSHNNRLTSAAGMMATADVILNTIVAPLSVVLAQGVSHVLLMPAIRAHDVDQPRSENDITLLQQAGLGRVIQLMEENLETPLSISLLAEMSGCSQRQLERRFQNVVSCGPNSFYRSLRLKRGKALLEHTAMSITEIAISLGFSSNSSFSRPYAREYGITPSRARALMERN</sequence>
<dbReference type="Proteomes" id="UP000245506">
    <property type="component" value="Unassembled WGS sequence"/>
</dbReference>